<keyword evidence="7" id="KW-0221">Differentiation</keyword>
<dbReference type="GO" id="GO:0005814">
    <property type="term" value="C:centriole"/>
    <property type="evidence" value="ECO:0000318"/>
    <property type="project" value="GO_Central"/>
</dbReference>
<dbReference type="PANTHER" id="PTHR46822">
    <property type="entry name" value="COILED-COIL ALPHA-HELICAL ROD PROTEIN 1"/>
    <property type="match status" value="1"/>
</dbReference>
<evidence type="ECO:0000256" key="5">
    <source>
        <dbReference type="ARBA" id="ARBA00022473"/>
    </source>
</evidence>
<dbReference type="GO" id="GO:0005634">
    <property type="term" value="C:nucleus"/>
    <property type="evidence" value="ECO:0007669"/>
    <property type="project" value="UniProtKB-SubCell"/>
</dbReference>
<dbReference type="Proteomes" id="UP000805418">
    <property type="component" value="Chromosome 12"/>
</dbReference>
<dbReference type="GeneTree" id="ENSGT00940000153251"/>
<feature type="coiled-coil region" evidence="11">
    <location>
        <begin position="246"/>
        <end position="372"/>
    </location>
</feature>
<evidence type="ECO:0000256" key="6">
    <source>
        <dbReference type="ARBA" id="ARBA00022490"/>
    </source>
</evidence>
<keyword evidence="5" id="KW-0217">Developmental protein</keyword>
<evidence type="ECO:0000256" key="1">
    <source>
        <dbReference type="ARBA" id="ARBA00003936"/>
    </source>
</evidence>
<feature type="region of interest" description="Disordered" evidence="12">
    <location>
        <begin position="801"/>
        <end position="947"/>
    </location>
</feature>
<evidence type="ECO:0000313" key="13">
    <source>
        <dbReference type="Ensembl" id="ENSCAFP00845024743.1"/>
    </source>
</evidence>
<organism evidence="13 14">
    <name type="scientific">Canis lupus familiaris</name>
    <name type="common">Dog</name>
    <name type="synonym">Canis familiaris</name>
    <dbReference type="NCBI Taxonomy" id="9615"/>
    <lineage>
        <taxon>Eukaryota</taxon>
        <taxon>Metazoa</taxon>
        <taxon>Chordata</taxon>
        <taxon>Craniata</taxon>
        <taxon>Vertebrata</taxon>
        <taxon>Euteleostomi</taxon>
        <taxon>Mammalia</taxon>
        <taxon>Eutheria</taxon>
        <taxon>Laurasiatheria</taxon>
        <taxon>Carnivora</taxon>
        <taxon>Caniformia</taxon>
        <taxon>Canidae</taxon>
        <taxon>Canis</taxon>
    </lineage>
</organism>
<dbReference type="OrthoDB" id="193258at2759"/>
<keyword evidence="14" id="KW-1185">Reference proteome</keyword>
<comment type="subcellular location">
    <subcellularLocation>
        <location evidence="3">Cytoplasm</location>
    </subcellularLocation>
    <subcellularLocation>
        <location evidence="2">Nucleus</location>
    </subcellularLocation>
</comment>
<sequence>MWPHSSGPRPWASALIGKDPGVMAWWCLDGLPEGLAEPWRKLWRLGSQPLHCVPPFSPPTRKGRGRRNLKKRGNIDGWTQNLETSDNVEMFQPSGSTGLIPPSHFQAHPLPTVPRMAPTWVSDIPLVQTSAHQDVSERRPDNQRPQVITWEQDVSGNGQEPGRRGRSVEIEGSQALSQQAELISRQLQELRRLEEEVRVLRETSLQQKMKLEAQAMELEALARAEKAGRAEAEGLRAALAGAEVVRKNLEEGSQRELEEIKRLHQEQLLSLTQAHQEALSSLTSKAEGLEKSLNSLETRRAGEAKELAVAQREAELLQKQLSKTEEDLEAQVTLVENLRRYVGEQVPPEVHSQTWESERQELLETVQHLREDRDGLHTTAELLQVRVQSLMHILAMQEEELTRKVQPADSLEPEFSRKCQALLKRWREKVFALMVQLKAQELEHRGCVAQLKGQVAELQEGAVAQSQEQAILQRSLQDKAAEVEVERMSTKALQLELSRAQEAQRRRQQHTATAEEQLRLVANFVSSFQTWLQSTMAEVEGAAARLPCLSSRVSYAVRRVHTIRGLMARKLALAQLRQESCPPAPPATHMSLELEQLREERNRLDAELQLSAHIIQQEVGRAREQGEAERQQLSEVAQQLEQELQRTQESLASVGLQLEAARQGQQESTEEAANLRQELTQQQELYGQALQEKVAEVETRLREQLLETERRLNEARREHGKAVVSLRQMQRKATWEKERNQELRRLQDEARKEEGLRLTQRLQELERDKNVMLATLQQEGLLSRYKQQRLLAVLPSLLDKGKSVESSPRDPGSSAAVPLAAPTTRESIKGISGSREHPRPPLTETGEEEGSPTLPQGPPVPGDPWPGAPPLFEDPPPPGPSRPWRDLPESGAWPPEPPRTDPPQPPRPDDPWPAGPQPPENPWPPAPEVDHGPQEDPDLDPPREEYR</sequence>
<feature type="compositionally biased region" description="Pro residues" evidence="12">
    <location>
        <begin position="894"/>
        <end position="927"/>
    </location>
</feature>
<dbReference type="InterPro" id="IPR009800">
    <property type="entry name" value="HCR"/>
</dbReference>
<feature type="compositionally biased region" description="Basic residues" evidence="12">
    <location>
        <begin position="61"/>
        <end position="72"/>
    </location>
</feature>
<reference evidence="13" key="3">
    <citation type="submission" date="2025-09" db="UniProtKB">
        <authorList>
            <consortium name="Ensembl"/>
        </authorList>
    </citation>
    <scope>IDENTIFICATION</scope>
    <source>
        <strain evidence="13">Boxer</strain>
    </source>
</reference>
<dbReference type="GO" id="GO:0006611">
    <property type="term" value="P:protein export from nucleus"/>
    <property type="evidence" value="ECO:0000318"/>
    <property type="project" value="GO_Central"/>
</dbReference>
<feature type="compositionally biased region" description="Basic and acidic residues" evidence="12">
    <location>
        <begin position="928"/>
        <end position="947"/>
    </location>
</feature>
<accession>A0A8I3S2W6</accession>
<dbReference type="PANTHER" id="PTHR46822:SF1">
    <property type="entry name" value="COILED-COIL ALPHA-HELICAL ROD PROTEIN 1"/>
    <property type="match status" value="1"/>
</dbReference>
<feature type="compositionally biased region" description="Pro residues" evidence="12">
    <location>
        <begin position="855"/>
        <end position="881"/>
    </location>
</feature>
<dbReference type="GO" id="GO:0005829">
    <property type="term" value="C:cytosol"/>
    <property type="evidence" value="ECO:0007669"/>
    <property type="project" value="Ensembl"/>
</dbReference>
<reference evidence="13" key="2">
    <citation type="submission" date="2025-08" db="UniProtKB">
        <authorList>
            <consortium name="Ensembl"/>
        </authorList>
    </citation>
    <scope>IDENTIFICATION</scope>
    <source>
        <strain evidence="13">Boxer</strain>
    </source>
</reference>
<evidence type="ECO:0000256" key="9">
    <source>
        <dbReference type="ARBA" id="ARBA00023242"/>
    </source>
</evidence>
<name>A0A8I3S2W6_CANLF</name>
<keyword evidence="6" id="KW-0963">Cytoplasm</keyword>
<evidence type="ECO:0000256" key="7">
    <source>
        <dbReference type="ARBA" id="ARBA00022782"/>
    </source>
</evidence>
<gene>
    <name evidence="13" type="primary">CCHCR1</name>
</gene>
<feature type="region of interest" description="Disordered" evidence="12">
    <location>
        <begin position="54"/>
        <end position="79"/>
    </location>
</feature>
<reference evidence="13" key="1">
    <citation type="submission" date="2020-03" db="EMBL/GenBank/DDBJ databases">
        <title>Long-read based genome assembly of a Labrador retriever dog.</title>
        <authorList>
            <person name="Eory L."/>
            <person name="Zhang W."/>
            <person name="Schoenebeck J."/>
        </authorList>
    </citation>
    <scope>NUCLEOTIDE SEQUENCE [LARGE SCALE GENOMIC DNA]</scope>
    <source>
        <strain evidence="13">Labrador retriever</strain>
    </source>
</reference>
<dbReference type="Pfam" id="PF15356">
    <property type="entry name" value="SPR1"/>
    <property type="match status" value="1"/>
</dbReference>
<dbReference type="AlphaFoldDB" id="A0A8I3S2W6"/>
<evidence type="ECO:0000256" key="8">
    <source>
        <dbReference type="ARBA" id="ARBA00023054"/>
    </source>
</evidence>
<dbReference type="InterPro" id="IPR029271">
    <property type="entry name" value="SPR1"/>
</dbReference>
<keyword evidence="8 11" id="KW-0175">Coiled coil</keyword>
<protein>
    <recommendedName>
        <fullName evidence="4">Coiled-coil alpha-helical rod protein 1</fullName>
    </recommendedName>
    <alternativeName>
        <fullName evidence="10">Alpha-helical coiled-coil rod protein</fullName>
    </alternativeName>
</protein>
<comment type="function">
    <text evidence="1">May be a regulator of keratinocyte proliferation or differentiation.</text>
</comment>
<evidence type="ECO:0000256" key="12">
    <source>
        <dbReference type="SAM" id="MobiDB-lite"/>
    </source>
</evidence>
<feature type="coiled-coil region" evidence="11">
    <location>
        <begin position="173"/>
        <end position="221"/>
    </location>
</feature>
<dbReference type="Pfam" id="PF07111">
    <property type="entry name" value="HCR"/>
    <property type="match status" value="1"/>
</dbReference>
<evidence type="ECO:0000256" key="3">
    <source>
        <dbReference type="ARBA" id="ARBA00004496"/>
    </source>
</evidence>
<evidence type="ECO:0000256" key="2">
    <source>
        <dbReference type="ARBA" id="ARBA00004123"/>
    </source>
</evidence>
<evidence type="ECO:0000313" key="14">
    <source>
        <dbReference type="Proteomes" id="UP000805418"/>
    </source>
</evidence>
<evidence type="ECO:0000256" key="10">
    <source>
        <dbReference type="ARBA" id="ARBA00031932"/>
    </source>
</evidence>
<feature type="coiled-coil region" evidence="11">
    <location>
        <begin position="587"/>
        <end position="756"/>
    </location>
</feature>
<evidence type="ECO:0000256" key="11">
    <source>
        <dbReference type="SAM" id="Coils"/>
    </source>
</evidence>
<dbReference type="FunCoup" id="A0A8I3S2W6">
    <property type="interactions" value="38"/>
</dbReference>
<keyword evidence="9" id="KW-0539">Nucleus</keyword>
<dbReference type="Ensembl" id="ENSCAFT00845031611.1">
    <property type="protein sequence ID" value="ENSCAFP00845024743.1"/>
    <property type="gene ID" value="ENSCAFG00845017755.1"/>
</dbReference>
<proteinExistence type="predicted"/>
<dbReference type="GO" id="GO:0030154">
    <property type="term" value="P:cell differentiation"/>
    <property type="evidence" value="ECO:0007669"/>
    <property type="project" value="UniProtKB-KW"/>
</dbReference>
<evidence type="ECO:0000256" key="4">
    <source>
        <dbReference type="ARBA" id="ARBA00016468"/>
    </source>
</evidence>